<evidence type="ECO:0000256" key="4">
    <source>
        <dbReference type="ARBA" id="ARBA00022825"/>
    </source>
</evidence>
<dbReference type="PANTHER" id="PTHR43806">
    <property type="entry name" value="PEPTIDASE S8"/>
    <property type="match status" value="1"/>
</dbReference>
<dbReference type="Proteomes" id="UP000825701">
    <property type="component" value="Chromosome"/>
</dbReference>
<dbReference type="InterPro" id="IPR015500">
    <property type="entry name" value="Peptidase_S8_subtilisin-rel"/>
</dbReference>
<dbReference type="Pfam" id="PF00082">
    <property type="entry name" value="Peptidase_S8"/>
    <property type="match status" value="1"/>
</dbReference>
<evidence type="ECO:0000256" key="6">
    <source>
        <dbReference type="SAM" id="MobiDB-lite"/>
    </source>
</evidence>
<proteinExistence type="inferred from homology"/>
<feature type="domain" description="Peptidase S8/S53" evidence="7">
    <location>
        <begin position="61"/>
        <end position="349"/>
    </location>
</feature>
<keyword evidence="2 5" id="KW-0645">Protease</keyword>
<dbReference type="InterPro" id="IPR050131">
    <property type="entry name" value="Peptidase_S8_subtilisin-like"/>
</dbReference>
<dbReference type="GO" id="GO:0006508">
    <property type="term" value="P:proteolysis"/>
    <property type="evidence" value="ECO:0007669"/>
    <property type="project" value="UniProtKB-KW"/>
</dbReference>
<dbReference type="InterPro" id="IPR023828">
    <property type="entry name" value="Peptidase_S8_Ser-AS"/>
</dbReference>
<dbReference type="PROSITE" id="PS00138">
    <property type="entry name" value="SUBTILASE_SER"/>
    <property type="match status" value="1"/>
</dbReference>
<dbReference type="InterPro" id="IPR023827">
    <property type="entry name" value="Peptidase_S8_Asp-AS"/>
</dbReference>
<name>A0A9E6R8D3_9HYPH</name>
<comment type="similarity">
    <text evidence="1 5">Belongs to the peptidase S8 family.</text>
</comment>
<evidence type="ECO:0000313" key="8">
    <source>
        <dbReference type="EMBL" id="QZN98703.1"/>
    </source>
</evidence>
<reference evidence="8" key="1">
    <citation type="submission" date="2021-08" db="EMBL/GenBank/DDBJ databases">
        <authorList>
            <person name="Zhang H."/>
            <person name="Xu M."/>
            <person name="Yu Z."/>
            <person name="Yang L."/>
            <person name="Cai Y."/>
        </authorList>
    </citation>
    <scope>NUCLEOTIDE SEQUENCE</scope>
    <source>
        <strain evidence="8">CHL1</strain>
    </source>
</reference>
<dbReference type="EMBL" id="CP081869">
    <property type="protein sequence ID" value="QZN98703.1"/>
    <property type="molecule type" value="Genomic_DNA"/>
</dbReference>
<dbReference type="AlphaFoldDB" id="A0A9E6R8D3"/>
<dbReference type="InterPro" id="IPR022398">
    <property type="entry name" value="Peptidase_S8_His-AS"/>
</dbReference>
<evidence type="ECO:0000256" key="3">
    <source>
        <dbReference type="ARBA" id="ARBA00022801"/>
    </source>
</evidence>
<dbReference type="InterPro" id="IPR000209">
    <property type="entry name" value="Peptidase_S8/S53_dom"/>
</dbReference>
<dbReference type="PROSITE" id="PS00136">
    <property type="entry name" value="SUBTILASE_ASP"/>
    <property type="match status" value="1"/>
</dbReference>
<evidence type="ECO:0000256" key="2">
    <source>
        <dbReference type="ARBA" id="ARBA00022670"/>
    </source>
</evidence>
<keyword evidence="4 5" id="KW-0720">Serine protease</keyword>
<organism evidence="8 9">
    <name type="scientific">Chenggangzhangella methanolivorans</name>
    <dbReference type="NCBI Taxonomy" id="1437009"/>
    <lineage>
        <taxon>Bacteria</taxon>
        <taxon>Pseudomonadati</taxon>
        <taxon>Pseudomonadota</taxon>
        <taxon>Alphaproteobacteria</taxon>
        <taxon>Hyphomicrobiales</taxon>
        <taxon>Methylopilaceae</taxon>
        <taxon>Chenggangzhangella</taxon>
    </lineage>
</organism>
<keyword evidence="9" id="KW-1185">Reference proteome</keyword>
<gene>
    <name evidence="8" type="ORF">K6K41_17085</name>
</gene>
<dbReference type="PANTHER" id="PTHR43806:SF11">
    <property type="entry name" value="CEREVISIN-RELATED"/>
    <property type="match status" value="1"/>
</dbReference>
<dbReference type="PROSITE" id="PS00137">
    <property type="entry name" value="SUBTILASE_HIS"/>
    <property type="match status" value="1"/>
</dbReference>
<sequence>MSRIGDTPFVVAEVSRDGLGGLARDQNVQRVAPDRLMQAFLPQSTAMLKVPDAWATAGEKGDGVSVAVLDTGVETEHPFLAGRIAAEACFSSNSPATGAKSLCPNGQDQQVGPGSGRACDIRAVTPNCVHGTHVAGIAAGANGQSAEGLLNGVAPAARIVAVQVFSRFDGEKVCGKGQKTCISAFTSDVLKGLLYVEKIRAEAKVAAVNLSLGGGKAAEACDLQSAYAQVIDRLTAAGLPVVAASGNNGFSDAVTEPACIRSAVTVGSVGKDGKIAVAYSNASPLVDLVAPGSQILSSAAHAYYKLDGTSMAAPHVTGLFALMKAKVPEASVDQLVKILASTGTKVTDPRGGRAFVMPNAAAAVAALGQAGGETPGPTPDPGKSEDPKPSQPDPRLAGCGPVCVELGKENRRVIFVLAGRDRVPPETLVSLRTIFGQGVKVEDIGDGKLVVELPAGTSPDDVDRARRNVGGDTRVLPDRPMDALQPGGRIEIR</sequence>
<dbReference type="Gene3D" id="3.40.50.200">
    <property type="entry name" value="Peptidase S8/S53 domain"/>
    <property type="match status" value="1"/>
</dbReference>
<dbReference type="InterPro" id="IPR036852">
    <property type="entry name" value="Peptidase_S8/S53_dom_sf"/>
</dbReference>
<dbReference type="GO" id="GO:0004252">
    <property type="term" value="F:serine-type endopeptidase activity"/>
    <property type="evidence" value="ECO:0007669"/>
    <property type="project" value="InterPro"/>
</dbReference>
<evidence type="ECO:0000313" key="9">
    <source>
        <dbReference type="Proteomes" id="UP000825701"/>
    </source>
</evidence>
<accession>A0A9E6R8D3</accession>
<evidence type="ECO:0000256" key="1">
    <source>
        <dbReference type="ARBA" id="ARBA00011073"/>
    </source>
</evidence>
<dbReference type="PRINTS" id="PR00723">
    <property type="entry name" value="SUBTILISIN"/>
</dbReference>
<dbReference type="KEGG" id="cmet:K6K41_17085"/>
<evidence type="ECO:0000259" key="7">
    <source>
        <dbReference type="Pfam" id="PF00082"/>
    </source>
</evidence>
<protein>
    <submittedName>
        <fullName evidence="8">S8 family serine peptidase</fullName>
    </submittedName>
</protein>
<dbReference type="SUPFAM" id="SSF52743">
    <property type="entry name" value="Subtilisin-like"/>
    <property type="match status" value="1"/>
</dbReference>
<feature type="region of interest" description="Disordered" evidence="6">
    <location>
        <begin position="369"/>
        <end position="398"/>
    </location>
</feature>
<keyword evidence="3 5" id="KW-0378">Hydrolase</keyword>
<feature type="region of interest" description="Disordered" evidence="6">
    <location>
        <begin position="468"/>
        <end position="493"/>
    </location>
</feature>
<dbReference type="RefSeq" id="WP_261401655.1">
    <property type="nucleotide sequence ID" value="NZ_CP081869.1"/>
</dbReference>
<evidence type="ECO:0000256" key="5">
    <source>
        <dbReference type="RuleBase" id="RU003355"/>
    </source>
</evidence>